<dbReference type="EMBL" id="QKRB01000034">
    <property type="protein sequence ID" value="PZD97009.1"/>
    <property type="molecule type" value="Genomic_DNA"/>
</dbReference>
<organism evidence="1 2">
    <name type="scientific">Paenibacillus sambharensis</name>
    <dbReference type="NCBI Taxonomy" id="1803190"/>
    <lineage>
        <taxon>Bacteria</taxon>
        <taxon>Bacillati</taxon>
        <taxon>Bacillota</taxon>
        <taxon>Bacilli</taxon>
        <taxon>Bacillales</taxon>
        <taxon>Paenibacillaceae</taxon>
        <taxon>Paenibacillus</taxon>
    </lineage>
</organism>
<evidence type="ECO:0000313" key="1">
    <source>
        <dbReference type="EMBL" id="PZD97009.1"/>
    </source>
</evidence>
<protein>
    <submittedName>
        <fullName evidence="1">Uncharacterized protein</fullName>
    </submittedName>
</protein>
<sequence>MLLEKPFLRNDLFMLPGRQYAAESAASEFPSAGRMKAFWSAEALRVPHSVRSVRGIRRLRRRLRRVIARYP</sequence>
<gene>
    <name evidence="1" type="ORF">DNH61_05020</name>
</gene>
<name>A0A2W1LEB7_9BACL</name>
<evidence type="ECO:0000313" key="2">
    <source>
        <dbReference type="Proteomes" id="UP000249522"/>
    </source>
</evidence>
<comment type="caution">
    <text evidence="1">The sequence shown here is derived from an EMBL/GenBank/DDBJ whole genome shotgun (WGS) entry which is preliminary data.</text>
</comment>
<proteinExistence type="predicted"/>
<accession>A0A2W1LEB7</accession>
<reference evidence="1 2" key="1">
    <citation type="submission" date="2018-06" db="EMBL/GenBank/DDBJ databases">
        <title>Paenibacillus imtechensis sp. nov.</title>
        <authorList>
            <person name="Pinnaka A.K."/>
            <person name="Singh H."/>
            <person name="Kaur M."/>
        </authorList>
    </citation>
    <scope>NUCLEOTIDE SEQUENCE [LARGE SCALE GENOMIC DNA]</scope>
    <source>
        <strain evidence="1 2">SMB1</strain>
    </source>
</reference>
<dbReference type="AlphaFoldDB" id="A0A2W1LEB7"/>
<dbReference type="Proteomes" id="UP000249522">
    <property type="component" value="Unassembled WGS sequence"/>
</dbReference>
<keyword evidence="2" id="KW-1185">Reference proteome</keyword>